<feature type="transmembrane region" description="Helical" evidence="8">
    <location>
        <begin position="191"/>
        <end position="211"/>
    </location>
</feature>
<dbReference type="PATRIC" id="fig|162209.4.peg.1796"/>
<dbReference type="KEGG" id="pnp:IJ22_16950"/>
<sequence length="371" mass="42587">MREFSIFEKSSANGGIYAMLIVNRLQLLYFALMLPMYLIHSYMIWGIIVMGILSQINLTLLSKWFSSDTSPKDYHGFVQLFGERTVRMFALVGWVLILVKITVITLSYVEVIHYFVFPSMNIYWLILFAFSISCYLAVTGMEKVIRFVVITFLASFWIILFFVPFFIPPVASLYDLYPLIPTNWSMDSWKGLLFIWSALSGPEYLVCLLPWLDKGPKLFRYVFAANALSVLEYVIIFAAALFFYGSNYLSKSEFPVVNMIRYLESPVFERIDMILISFNLFHFVFVAAIFILFFYGATRIMLGKQDKPPTRTGFYASCMFICLCLLIANVSFWQEGIEHSIGLILEVCLSALSYLLVPAILVVAGKLKGRV</sequence>
<evidence type="ECO:0000256" key="8">
    <source>
        <dbReference type="SAM" id="Phobius"/>
    </source>
</evidence>
<dbReference type="Pfam" id="PF03845">
    <property type="entry name" value="Spore_permease"/>
    <property type="match status" value="1"/>
</dbReference>
<dbReference type="RefSeq" id="WP_145862510.1">
    <property type="nucleotide sequence ID" value="NZ_CP013652.1"/>
</dbReference>
<feature type="transmembrane region" description="Helical" evidence="8">
    <location>
        <begin position="223"/>
        <end position="244"/>
    </location>
</feature>
<accession>A0A0U2W3L6</accession>
<keyword evidence="4" id="KW-0309">Germination</keyword>
<evidence type="ECO:0000256" key="7">
    <source>
        <dbReference type="ARBA" id="ARBA00023136"/>
    </source>
</evidence>
<feature type="transmembrane region" description="Helical" evidence="8">
    <location>
        <begin position="280"/>
        <end position="302"/>
    </location>
</feature>
<dbReference type="Proteomes" id="UP000061660">
    <property type="component" value="Chromosome"/>
</dbReference>
<gene>
    <name evidence="9" type="ORF">IJ22_16950</name>
</gene>
<feature type="transmembrane region" description="Helical" evidence="8">
    <location>
        <begin position="121"/>
        <end position="138"/>
    </location>
</feature>
<protein>
    <submittedName>
        <fullName evidence="9">Spore germination protein GerAB</fullName>
    </submittedName>
</protein>
<dbReference type="EMBL" id="CP013652">
    <property type="protein sequence ID" value="ALS22069.1"/>
    <property type="molecule type" value="Genomic_DNA"/>
</dbReference>
<feature type="transmembrane region" description="Helical" evidence="8">
    <location>
        <begin position="42"/>
        <end position="65"/>
    </location>
</feature>
<evidence type="ECO:0000313" key="10">
    <source>
        <dbReference type="Proteomes" id="UP000061660"/>
    </source>
</evidence>
<feature type="transmembrane region" description="Helical" evidence="8">
    <location>
        <begin position="12"/>
        <end position="36"/>
    </location>
</feature>
<dbReference type="PANTHER" id="PTHR34975">
    <property type="entry name" value="SPORE GERMINATION PROTEIN A2"/>
    <property type="match status" value="1"/>
</dbReference>
<evidence type="ECO:0000256" key="4">
    <source>
        <dbReference type="ARBA" id="ARBA00022544"/>
    </source>
</evidence>
<evidence type="ECO:0000256" key="2">
    <source>
        <dbReference type="ARBA" id="ARBA00007998"/>
    </source>
</evidence>
<keyword evidence="7 8" id="KW-0472">Membrane</keyword>
<feature type="transmembrane region" description="Helical" evidence="8">
    <location>
        <begin position="314"/>
        <end position="334"/>
    </location>
</feature>
<keyword evidence="6 8" id="KW-1133">Transmembrane helix</keyword>
<dbReference type="STRING" id="162209.IJ22_16950"/>
<name>A0A0U2W3L6_9BACL</name>
<keyword evidence="3" id="KW-0813">Transport</keyword>
<evidence type="ECO:0000256" key="1">
    <source>
        <dbReference type="ARBA" id="ARBA00004141"/>
    </source>
</evidence>
<proteinExistence type="inferred from homology"/>
<evidence type="ECO:0000313" key="9">
    <source>
        <dbReference type="EMBL" id="ALS22069.1"/>
    </source>
</evidence>
<comment type="similarity">
    <text evidence="2">Belongs to the amino acid-polyamine-organocation (APC) superfamily. Spore germination protein (SGP) (TC 2.A.3.9) family.</text>
</comment>
<dbReference type="AlphaFoldDB" id="A0A0U2W3L6"/>
<feature type="transmembrane region" description="Helical" evidence="8">
    <location>
        <begin position="145"/>
        <end position="171"/>
    </location>
</feature>
<keyword evidence="5 8" id="KW-0812">Transmembrane</keyword>
<feature type="transmembrane region" description="Helical" evidence="8">
    <location>
        <begin position="86"/>
        <end position="109"/>
    </location>
</feature>
<dbReference type="InterPro" id="IPR004761">
    <property type="entry name" value="Spore_GerAB"/>
</dbReference>
<dbReference type="PANTHER" id="PTHR34975:SF2">
    <property type="entry name" value="SPORE GERMINATION PROTEIN A2"/>
    <property type="match status" value="1"/>
</dbReference>
<evidence type="ECO:0000256" key="3">
    <source>
        <dbReference type="ARBA" id="ARBA00022448"/>
    </source>
</evidence>
<keyword evidence="10" id="KW-1185">Reference proteome</keyword>
<organism evidence="9 10">
    <name type="scientific">Paenibacillus naphthalenovorans</name>
    <dbReference type="NCBI Taxonomy" id="162209"/>
    <lineage>
        <taxon>Bacteria</taxon>
        <taxon>Bacillati</taxon>
        <taxon>Bacillota</taxon>
        <taxon>Bacilli</taxon>
        <taxon>Bacillales</taxon>
        <taxon>Paenibacillaceae</taxon>
        <taxon>Paenibacillus</taxon>
    </lineage>
</organism>
<reference evidence="9 10" key="2">
    <citation type="journal article" date="2016" name="Genome Announc.">
        <title>Complete Genome Sequences of Two Interactive Moderate Thermophiles, Paenibacillus napthalenovorans 32O-Y and Paenibacillus sp. 32O-W.</title>
        <authorList>
            <person name="Butler R.R.III."/>
            <person name="Wang J."/>
            <person name="Stark B.C."/>
            <person name="Pombert J.F."/>
        </authorList>
    </citation>
    <scope>NUCLEOTIDE SEQUENCE [LARGE SCALE GENOMIC DNA]</scope>
    <source>
        <strain evidence="9 10">32O-Y</strain>
    </source>
</reference>
<dbReference type="GO" id="GO:0016020">
    <property type="term" value="C:membrane"/>
    <property type="evidence" value="ECO:0007669"/>
    <property type="project" value="UniProtKB-SubCell"/>
</dbReference>
<evidence type="ECO:0000256" key="5">
    <source>
        <dbReference type="ARBA" id="ARBA00022692"/>
    </source>
</evidence>
<comment type="subcellular location">
    <subcellularLocation>
        <location evidence="1">Membrane</location>
        <topology evidence="1">Multi-pass membrane protein</topology>
    </subcellularLocation>
</comment>
<feature type="transmembrane region" description="Helical" evidence="8">
    <location>
        <begin position="340"/>
        <end position="364"/>
    </location>
</feature>
<dbReference type="OrthoDB" id="2739656at2"/>
<dbReference type="GO" id="GO:0009847">
    <property type="term" value="P:spore germination"/>
    <property type="evidence" value="ECO:0007669"/>
    <property type="project" value="InterPro"/>
</dbReference>
<evidence type="ECO:0000256" key="6">
    <source>
        <dbReference type="ARBA" id="ARBA00022989"/>
    </source>
</evidence>
<reference evidence="10" key="1">
    <citation type="submission" date="2015-12" db="EMBL/GenBank/DDBJ databases">
        <title>Complete genome sequences of two moderately thermophilic Paenibacillus species.</title>
        <authorList>
            <person name="Butler R.III."/>
            <person name="Wang J."/>
            <person name="Stark B.C."/>
            <person name="Pombert J.-F."/>
        </authorList>
    </citation>
    <scope>NUCLEOTIDE SEQUENCE [LARGE SCALE GENOMIC DNA]</scope>
    <source>
        <strain evidence="10">32O-Y</strain>
    </source>
</reference>